<proteinExistence type="predicted"/>
<protein>
    <submittedName>
        <fullName evidence="1 3">Uncharacterized protein</fullName>
    </submittedName>
</protein>
<evidence type="ECO:0000313" key="3">
    <source>
        <dbReference type="WBParaSite" id="TASK_0000981801-mRNA-1"/>
    </source>
</evidence>
<accession>A0A0R3WG25</accession>
<gene>
    <name evidence="1" type="ORF">TASK_LOCUS9819</name>
</gene>
<evidence type="ECO:0000313" key="1">
    <source>
        <dbReference type="EMBL" id="VDK45810.1"/>
    </source>
</evidence>
<dbReference type="Proteomes" id="UP000282613">
    <property type="component" value="Unassembled WGS sequence"/>
</dbReference>
<name>A0A0R3WG25_TAEAS</name>
<reference evidence="3" key="1">
    <citation type="submission" date="2017-02" db="UniProtKB">
        <authorList>
            <consortium name="WormBaseParasite"/>
        </authorList>
    </citation>
    <scope>IDENTIFICATION</scope>
</reference>
<dbReference type="EMBL" id="UYRS01019524">
    <property type="protein sequence ID" value="VDK45810.1"/>
    <property type="molecule type" value="Genomic_DNA"/>
</dbReference>
<organism evidence="3">
    <name type="scientific">Taenia asiatica</name>
    <name type="common">Asian tapeworm</name>
    <dbReference type="NCBI Taxonomy" id="60517"/>
    <lineage>
        <taxon>Eukaryota</taxon>
        <taxon>Metazoa</taxon>
        <taxon>Spiralia</taxon>
        <taxon>Lophotrochozoa</taxon>
        <taxon>Platyhelminthes</taxon>
        <taxon>Cestoda</taxon>
        <taxon>Eucestoda</taxon>
        <taxon>Cyclophyllidea</taxon>
        <taxon>Taeniidae</taxon>
        <taxon>Taenia</taxon>
    </lineage>
</organism>
<keyword evidence="2" id="KW-1185">Reference proteome</keyword>
<sequence length="91" mass="9910">MGGCLKALAWTKTACDSAIFRAGQPEFPLNLGGASTQMTSVPPTEEAILEIRMKGMAFGQQRQPLQSQRPLLRGSLHFEPDILPTSLKARI</sequence>
<dbReference type="WBParaSite" id="TASK_0000981801-mRNA-1">
    <property type="protein sequence ID" value="TASK_0000981801-mRNA-1"/>
    <property type="gene ID" value="TASK_0000981801"/>
</dbReference>
<reference evidence="1 2" key="2">
    <citation type="submission" date="2018-11" db="EMBL/GenBank/DDBJ databases">
        <authorList>
            <consortium name="Pathogen Informatics"/>
        </authorList>
    </citation>
    <scope>NUCLEOTIDE SEQUENCE [LARGE SCALE GENOMIC DNA]</scope>
</reference>
<dbReference type="AlphaFoldDB" id="A0A0R3WG25"/>
<evidence type="ECO:0000313" key="2">
    <source>
        <dbReference type="Proteomes" id="UP000282613"/>
    </source>
</evidence>